<dbReference type="InterPro" id="IPR036397">
    <property type="entry name" value="RNaseH_sf"/>
</dbReference>
<dbReference type="InterPro" id="IPR050951">
    <property type="entry name" value="Retrovirus_Pol_polyprotein"/>
</dbReference>
<dbReference type="GO" id="GO:0003676">
    <property type="term" value="F:nucleic acid binding"/>
    <property type="evidence" value="ECO:0007669"/>
    <property type="project" value="InterPro"/>
</dbReference>
<evidence type="ECO:0000313" key="3">
    <source>
        <dbReference type="Proteomes" id="UP000735302"/>
    </source>
</evidence>
<dbReference type="Gene3D" id="1.10.340.70">
    <property type="match status" value="1"/>
</dbReference>
<dbReference type="Gene3D" id="3.30.420.10">
    <property type="entry name" value="Ribonuclease H-like superfamily/Ribonuclease H"/>
    <property type="match status" value="1"/>
</dbReference>
<keyword evidence="3" id="KW-1185">Reference proteome</keyword>
<dbReference type="AlphaFoldDB" id="A0AAV4BYR4"/>
<dbReference type="InterPro" id="IPR001584">
    <property type="entry name" value="Integrase_cat-core"/>
</dbReference>
<dbReference type="PANTHER" id="PTHR37984:SF15">
    <property type="entry name" value="INTEGRASE CATALYTIC DOMAIN-CONTAINING PROTEIN"/>
    <property type="match status" value="1"/>
</dbReference>
<dbReference type="PROSITE" id="PS50994">
    <property type="entry name" value="INTEGRASE"/>
    <property type="match status" value="1"/>
</dbReference>
<dbReference type="Pfam" id="PF17921">
    <property type="entry name" value="Integrase_H2C2"/>
    <property type="match status" value="1"/>
</dbReference>
<feature type="domain" description="Integrase catalytic" evidence="1">
    <location>
        <begin position="124"/>
        <end position="248"/>
    </location>
</feature>
<evidence type="ECO:0000259" key="1">
    <source>
        <dbReference type="PROSITE" id="PS50994"/>
    </source>
</evidence>
<name>A0AAV4BYR4_9GAST</name>
<dbReference type="FunFam" id="1.10.340.70:FF:000001">
    <property type="entry name" value="Retrovirus-related Pol polyprotein from transposon gypsy-like Protein"/>
    <property type="match status" value="1"/>
</dbReference>
<organism evidence="2 3">
    <name type="scientific">Plakobranchus ocellatus</name>
    <dbReference type="NCBI Taxonomy" id="259542"/>
    <lineage>
        <taxon>Eukaryota</taxon>
        <taxon>Metazoa</taxon>
        <taxon>Spiralia</taxon>
        <taxon>Lophotrochozoa</taxon>
        <taxon>Mollusca</taxon>
        <taxon>Gastropoda</taxon>
        <taxon>Heterobranchia</taxon>
        <taxon>Euthyneura</taxon>
        <taxon>Panpulmonata</taxon>
        <taxon>Sacoglossa</taxon>
        <taxon>Placobranchoidea</taxon>
        <taxon>Plakobranchidae</taxon>
        <taxon>Plakobranchus</taxon>
    </lineage>
</organism>
<sequence>MKFNCPLTVPSVGLQSGKCCQKQIRRVAGVSFQVEDGVLNRLHAKSKFATVQTTIAVPESLRQLVLSYAHESDLADHSSFQKTLSAIRTRFSWPGVCSDVKNYTTSCHLCQIKPRTGRDRPAPFQPVPIVGEPFERVMIDLVGPLLLSSDRYEYLLTLVDVSSRWAEAVPLHRITAKDVAEALFSIFVKLGFPMEIQSDRGQQFMSKLLAEFNSLCNIKRFVSTPYHPQTNRIVERFHSTLKSMIRKLAYCVCVGHLQEDGGEIGSLVTTPPLVSESGTVAIDLSLTSSQVQPLKELLIECTVAIDLSLTSSQVQPLKELLIEFQDILSYLRAGSPKNARLMRWALALQEFSFQVVLIPGSENVHADVLSRLC</sequence>
<comment type="caution">
    <text evidence="2">The sequence shown here is derived from an EMBL/GenBank/DDBJ whole genome shotgun (WGS) entry which is preliminary data.</text>
</comment>
<protein>
    <submittedName>
        <fullName evidence="2">Pol polyprotein</fullName>
    </submittedName>
</protein>
<dbReference type="SUPFAM" id="SSF53098">
    <property type="entry name" value="Ribonuclease H-like"/>
    <property type="match status" value="1"/>
</dbReference>
<accession>A0AAV4BYR4</accession>
<proteinExistence type="predicted"/>
<dbReference type="EMBL" id="BLXT01005626">
    <property type="protein sequence ID" value="GFO24773.1"/>
    <property type="molecule type" value="Genomic_DNA"/>
</dbReference>
<evidence type="ECO:0000313" key="2">
    <source>
        <dbReference type="EMBL" id="GFO24773.1"/>
    </source>
</evidence>
<reference evidence="2 3" key="1">
    <citation type="journal article" date="2021" name="Elife">
        <title>Chloroplast acquisition without the gene transfer in kleptoplastic sea slugs, Plakobranchus ocellatus.</title>
        <authorList>
            <person name="Maeda T."/>
            <person name="Takahashi S."/>
            <person name="Yoshida T."/>
            <person name="Shimamura S."/>
            <person name="Takaki Y."/>
            <person name="Nagai Y."/>
            <person name="Toyoda A."/>
            <person name="Suzuki Y."/>
            <person name="Arimoto A."/>
            <person name="Ishii H."/>
            <person name="Satoh N."/>
            <person name="Nishiyama T."/>
            <person name="Hasebe M."/>
            <person name="Maruyama T."/>
            <person name="Minagawa J."/>
            <person name="Obokata J."/>
            <person name="Shigenobu S."/>
        </authorList>
    </citation>
    <scope>NUCLEOTIDE SEQUENCE [LARGE SCALE GENOMIC DNA]</scope>
</reference>
<dbReference type="PANTHER" id="PTHR37984">
    <property type="entry name" value="PROTEIN CBG26694"/>
    <property type="match status" value="1"/>
</dbReference>
<dbReference type="GO" id="GO:0015074">
    <property type="term" value="P:DNA integration"/>
    <property type="evidence" value="ECO:0007669"/>
    <property type="project" value="InterPro"/>
</dbReference>
<dbReference type="Proteomes" id="UP000735302">
    <property type="component" value="Unassembled WGS sequence"/>
</dbReference>
<gene>
    <name evidence="2" type="ORF">PoB_005127800</name>
</gene>
<dbReference type="InterPro" id="IPR012337">
    <property type="entry name" value="RNaseH-like_sf"/>
</dbReference>
<dbReference type="Pfam" id="PF00665">
    <property type="entry name" value="rve"/>
    <property type="match status" value="1"/>
</dbReference>
<dbReference type="InterPro" id="IPR041588">
    <property type="entry name" value="Integrase_H2C2"/>
</dbReference>